<comment type="subunit">
    <text evidence="1">Component of the lipopolysaccharide transport and assembly complex.</text>
</comment>
<keyword evidence="1" id="KW-0472">Membrane</keyword>
<sequence length="718" mass="80558" precursor="true">MTRLPLALLLACLAAAPAAQAQSTSLAPGSETQDQTPALLVADQVFITPERQLIAEGNVEAYQGEVRLRAQKITFDRESGTLSIEGPIRIDQGGEITILADAAEMDQGLQNGLLRGARMVFEQQVQLASLQMTRVGGRYTQLYKTAVTSCHVCEDGRPPLWQIRAQKVTHDEAERQLYFEGAQFRVLDVPIFYFPALRLPDPTLKRANGFLVPSIRSTSQLGVGVQVPYFFKIGDHRDLTLTPYLSSKTKTLGFRYRQAFRRGRININGAYTRDDILKGEDRGYLFADGTFALKNGYRLSFDLKTVSDDGYLLDYGLPDFDRLRSQIALERATRDEAFLARFIHYKSLRDDEVDDETASQVFDLDYQRRYFPSLIGGEFRLSFEGHAHRLDSDQNVVGRDLARATADAGWDRHWILGSGLRTELHLGTSVDGFQISDDDTYPDSILRATPRAALTLRYPMTRREAAGATQYLEPIAQLGWTHVTNSDVPNDESGFVEFDQGDLLRLSRFPAPDVREDGATFVYGLNWARYDPAGWQAYATIGQVFRQDANPNFTKTSGLQGKSSDILLAGQIRMNNGLALTTRGILSGELNFDKAEVRADWFSDRLNFSSTYLWLGRDEQEDRDMAVSEVWFDGGYQVDPNWRALADLRYDIQDSRAVRTGIGAIYKNECLTINISLSRRYTSSTSVEPSTDFGISLSLDGFAVEGASKEYRRSCRKS</sequence>
<feature type="signal peptide" evidence="1">
    <location>
        <begin position="1"/>
        <end position="21"/>
    </location>
</feature>
<name>A0ABT0PZE6_9RHOB</name>
<dbReference type="InterPro" id="IPR007543">
    <property type="entry name" value="LptD_C"/>
</dbReference>
<dbReference type="RefSeq" id="WP_249707523.1">
    <property type="nucleotide sequence ID" value="NZ_JAMFMB010000005.1"/>
</dbReference>
<comment type="caution">
    <text evidence="3">The sequence shown here is derived from an EMBL/GenBank/DDBJ whole genome shotgun (WGS) entry which is preliminary data.</text>
</comment>
<comment type="caution">
    <text evidence="1">Lacks conserved residue(s) required for the propagation of feature annotation.</text>
</comment>
<reference evidence="3" key="1">
    <citation type="submission" date="2022-05" db="EMBL/GenBank/DDBJ databases">
        <authorList>
            <person name="Park J.-S."/>
        </authorList>
    </citation>
    <scope>NUCLEOTIDE SEQUENCE</scope>
    <source>
        <strain evidence="3">2012CJ41-6</strain>
    </source>
</reference>
<protein>
    <recommendedName>
        <fullName evidence="1">LPS-assembly protein LptD</fullName>
    </recommendedName>
</protein>
<feature type="chain" id="PRO_5044924637" description="LPS-assembly protein LptD" evidence="1">
    <location>
        <begin position="22"/>
        <end position="718"/>
    </location>
</feature>
<proteinExistence type="inferred from homology"/>
<evidence type="ECO:0000313" key="4">
    <source>
        <dbReference type="Proteomes" id="UP001203880"/>
    </source>
</evidence>
<organism evidence="3 4">
    <name type="scientific">Ruegeria spongiae</name>
    <dbReference type="NCBI Taxonomy" id="2942209"/>
    <lineage>
        <taxon>Bacteria</taxon>
        <taxon>Pseudomonadati</taxon>
        <taxon>Pseudomonadota</taxon>
        <taxon>Alphaproteobacteria</taxon>
        <taxon>Rhodobacterales</taxon>
        <taxon>Roseobacteraceae</taxon>
        <taxon>Ruegeria</taxon>
    </lineage>
</organism>
<dbReference type="InterPro" id="IPR050218">
    <property type="entry name" value="LptD"/>
</dbReference>
<dbReference type="InterPro" id="IPR020889">
    <property type="entry name" value="LipoPS_assembly_LptD"/>
</dbReference>
<accession>A0ABT0PZE6</accession>
<keyword evidence="4" id="KW-1185">Reference proteome</keyword>
<keyword evidence="1" id="KW-0732">Signal</keyword>
<evidence type="ECO:0000256" key="1">
    <source>
        <dbReference type="HAMAP-Rule" id="MF_01411"/>
    </source>
</evidence>
<keyword evidence="1" id="KW-0998">Cell outer membrane</keyword>
<dbReference type="HAMAP" id="MF_01411">
    <property type="entry name" value="LPS_assembly_LptD"/>
    <property type="match status" value="1"/>
</dbReference>
<evidence type="ECO:0000259" key="2">
    <source>
        <dbReference type="Pfam" id="PF04453"/>
    </source>
</evidence>
<dbReference type="Proteomes" id="UP001203880">
    <property type="component" value="Unassembled WGS sequence"/>
</dbReference>
<comment type="subcellular location">
    <subcellularLocation>
        <location evidence="1">Cell outer membrane</location>
    </subcellularLocation>
</comment>
<dbReference type="PANTHER" id="PTHR30189">
    <property type="entry name" value="LPS-ASSEMBLY PROTEIN"/>
    <property type="match status" value="1"/>
</dbReference>
<feature type="domain" description="LptD C-terminal" evidence="2">
    <location>
        <begin position="281"/>
        <end position="642"/>
    </location>
</feature>
<evidence type="ECO:0000313" key="3">
    <source>
        <dbReference type="EMBL" id="MCL6282974.1"/>
    </source>
</evidence>
<comment type="function">
    <text evidence="1">Involved in the assembly of lipopolysaccharide (LPS) at the surface of the outer membrane.</text>
</comment>
<comment type="similarity">
    <text evidence="1">Belongs to the LptD family.</text>
</comment>
<gene>
    <name evidence="1 3" type="primary">lptD</name>
    <name evidence="3" type="ORF">M3P21_05450</name>
</gene>
<dbReference type="PANTHER" id="PTHR30189:SF1">
    <property type="entry name" value="LPS-ASSEMBLY PROTEIN LPTD"/>
    <property type="match status" value="1"/>
</dbReference>
<dbReference type="Pfam" id="PF04453">
    <property type="entry name" value="LptD"/>
    <property type="match status" value="1"/>
</dbReference>
<dbReference type="EMBL" id="JAMFMB010000005">
    <property type="protein sequence ID" value="MCL6282974.1"/>
    <property type="molecule type" value="Genomic_DNA"/>
</dbReference>